<protein>
    <recommendedName>
        <fullName evidence="3">Iron hydrogenase large subunit C-terminal domain-containing protein</fullName>
    </recommendedName>
</protein>
<dbReference type="Gene3D" id="3.40.50.1780">
    <property type="match status" value="1"/>
</dbReference>
<dbReference type="EMBL" id="JADFTS010000006">
    <property type="protein sequence ID" value="KAF9603424.1"/>
    <property type="molecule type" value="Genomic_DNA"/>
</dbReference>
<evidence type="ECO:0000256" key="1">
    <source>
        <dbReference type="ARBA" id="ARBA00006596"/>
    </source>
</evidence>
<keyword evidence="5" id="KW-1185">Reference proteome</keyword>
<dbReference type="Proteomes" id="UP000631114">
    <property type="component" value="Unassembled WGS sequence"/>
</dbReference>
<comment type="caution">
    <text evidence="4">The sequence shown here is derived from an EMBL/GenBank/DDBJ whole genome shotgun (WGS) entry which is preliminary data.</text>
</comment>
<feature type="region of interest" description="Disordered" evidence="2">
    <location>
        <begin position="150"/>
        <end position="180"/>
    </location>
</feature>
<dbReference type="InterPro" id="IPR004108">
    <property type="entry name" value="Fe_hydrogenase_lsu_C"/>
</dbReference>
<comment type="similarity">
    <text evidence="1">Belongs to the NARF family.</text>
</comment>
<dbReference type="OrthoDB" id="10253113at2759"/>
<evidence type="ECO:0000256" key="2">
    <source>
        <dbReference type="SAM" id="MobiDB-lite"/>
    </source>
</evidence>
<dbReference type="InterPro" id="IPR009016">
    <property type="entry name" value="Fe_hydrogenase"/>
</dbReference>
<feature type="domain" description="Iron hydrogenase large subunit C-terminal" evidence="3">
    <location>
        <begin position="4"/>
        <end position="130"/>
    </location>
</feature>
<evidence type="ECO:0000259" key="3">
    <source>
        <dbReference type="Pfam" id="PF02906"/>
    </source>
</evidence>
<feature type="compositionally biased region" description="Polar residues" evidence="2">
    <location>
        <begin position="150"/>
        <end position="160"/>
    </location>
</feature>
<dbReference type="InterPro" id="IPR050340">
    <property type="entry name" value="Cytosolic_Fe-S_CAF"/>
</dbReference>
<dbReference type="AlphaFoldDB" id="A0A835HRT0"/>
<sequence>MVLPDKIYHVTVMPCYDKKLEASRDDFVFTVDSGGGNANDLSVSEVDSVLTSGEVMDLIQLKSVDFKALEESPLDELLTNVDKEGKLYGVSGSSGGYAETIFRHAAKTLFGRQIDGSINFKTIRNSDFREVILEVWMWVKDPWMKVSGSMLTDGSETGQGFRSDGPSKNDQDAALSGPENRIQLIDEEDRDRVIQGLGIEKHVGRIPRPSNQKVRKRSKEKAKPLKVNQRKKKRDAEYYRVVAGHVGEMEDASTTKGGSSTIDEDAKAVEKPMNMEGKESLIQFGEKWGVKVNSSKKKLHKLIEENEKRYI</sequence>
<evidence type="ECO:0000313" key="4">
    <source>
        <dbReference type="EMBL" id="KAF9603424.1"/>
    </source>
</evidence>
<organism evidence="4 5">
    <name type="scientific">Coptis chinensis</name>
    <dbReference type="NCBI Taxonomy" id="261450"/>
    <lineage>
        <taxon>Eukaryota</taxon>
        <taxon>Viridiplantae</taxon>
        <taxon>Streptophyta</taxon>
        <taxon>Embryophyta</taxon>
        <taxon>Tracheophyta</taxon>
        <taxon>Spermatophyta</taxon>
        <taxon>Magnoliopsida</taxon>
        <taxon>Ranunculales</taxon>
        <taxon>Ranunculaceae</taxon>
        <taxon>Coptidoideae</taxon>
        <taxon>Coptis</taxon>
    </lineage>
</organism>
<dbReference type="SUPFAM" id="SSF53920">
    <property type="entry name" value="Fe-only hydrogenase"/>
    <property type="match status" value="1"/>
</dbReference>
<feature type="region of interest" description="Disordered" evidence="2">
    <location>
        <begin position="204"/>
        <end position="230"/>
    </location>
</feature>
<reference evidence="4 5" key="1">
    <citation type="submission" date="2020-10" db="EMBL/GenBank/DDBJ databases">
        <title>The Coptis chinensis genome and diversification of protoberbering-type alkaloids.</title>
        <authorList>
            <person name="Wang B."/>
            <person name="Shu S."/>
            <person name="Song C."/>
            <person name="Liu Y."/>
        </authorList>
    </citation>
    <scope>NUCLEOTIDE SEQUENCE [LARGE SCALE GENOMIC DNA]</scope>
    <source>
        <strain evidence="4">HL-2020</strain>
        <tissue evidence="4">Leaf</tissue>
    </source>
</reference>
<proteinExistence type="inferred from homology"/>
<name>A0A835HRT0_9MAGN</name>
<dbReference type="PANTHER" id="PTHR11615">
    <property type="entry name" value="NITRATE, FORMATE, IRON DEHYDROGENASE"/>
    <property type="match status" value="1"/>
</dbReference>
<dbReference type="Pfam" id="PF02906">
    <property type="entry name" value="Fe_hyd_lg_C"/>
    <property type="match status" value="1"/>
</dbReference>
<evidence type="ECO:0000313" key="5">
    <source>
        <dbReference type="Proteomes" id="UP000631114"/>
    </source>
</evidence>
<gene>
    <name evidence="4" type="ORF">IFM89_036125</name>
</gene>
<accession>A0A835HRT0</accession>